<keyword evidence="2" id="KW-1185">Reference proteome</keyword>
<accession>A0A1M4W511</accession>
<evidence type="ECO:0000313" key="1">
    <source>
        <dbReference type="EMBL" id="SHE76348.1"/>
    </source>
</evidence>
<dbReference type="Pfam" id="PF06949">
    <property type="entry name" value="DUF1292"/>
    <property type="match status" value="1"/>
</dbReference>
<gene>
    <name evidence="1" type="ORF">SAMN02745190_01103</name>
</gene>
<dbReference type="Proteomes" id="UP000184404">
    <property type="component" value="Unassembled WGS sequence"/>
</dbReference>
<sequence>MADEVKEALEDDEIIVVMTDDEGNEYYYRQEMILPVNGENFALLVPTASDEEVEHNHEHGDGCGCGCEDEDEAFFAKIVPGEDGEDEYIEPTDEEFDAVCAAYDALVDEEDKD</sequence>
<evidence type="ECO:0000313" key="2">
    <source>
        <dbReference type="Proteomes" id="UP000184404"/>
    </source>
</evidence>
<dbReference type="RefSeq" id="WP_072935412.1">
    <property type="nucleotide sequence ID" value="NZ_FQUG01000004.1"/>
</dbReference>
<dbReference type="EMBL" id="FQUG01000004">
    <property type="protein sequence ID" value="SHE76348.1"/>
    <property type="molecule type" value="Genomic_DNA"/>
</dbReference>
<dbReference type="InterPro" id="IPR009711">
    <property type="entry name" value="UPF0473"/>
</dbReference>
<protein>
    <submittedName>
        <fullName evidence="1">Uncharacterized protein</fullName>
    </submittedName>
</protein>
<dbReference type="AlphaFoldDB" id="A0A1M4W511"/>
<dbReference type="STRING" id="1123243.SAMN02745190_01103"/>
<proteinExistence type="predicted"/>
<dbReference type="OrthoDB" id="1624575at2"/>
<reference evidence="1 2" key="1">
    <citation type="submission" date="2016-11" db="EMBL/GenBank/DDBJ databases">
        <authorList>
            <person name="Jaros S."/>
            <person name="Januszkiewicz K."/>
            <person name="Wedrychowicz H."/>
        </authorList>
    </citation>
    <scope>NUCLEOTIDE SEQUENCE [LARGE SCALE GENOMIC DNA]</scope>
    <source>
        <strain evidence="1 2">DSM 10502</strain>
    </source>
</reference>
<organism evidence="1 2">
    <name type="scientific">Schwartzia succinivorans DSM 10502</name>
    <dbReference type="NCBI Taxonomy" id="1123243"/>
    <lineage>
        <taxon>Bacteria</taxon>
        <taxon>Bacillati</taxon>
        <taxon>Bacillota</taxon>
        <taxon>Negativicutes</taxon>
        <taxon>Selenomonadales</taxon>
        <taxon>Selenomonadaceae</taxon>
        <taxon>Schwartzia</taxon>
    </lineage>
</organism>
<name>A0A1M4W511_9FIRM</name>